<dbReference type="Pfam" id="PF10025">
    <property type="entry name" value="DUF2267"/>
    <property type="match status" value="1"/>
</dbReference>
<dbReference type="STRING" id="1304275.C41B8_06272"/>
<dbReference type="Proteomes" id="UP000028302">
    <property type="component" value="Unassembled WGS sequence"/>
</dbReference>
<proteinExistence type="predicted"/>
<dbReference type="Gene3D" id="1.10.490.110">
    <property type="entry name" value="Uncharacterized conserved protein DUF2267"/>
    <property type="match status" value="1"/>
</dbReference>
<name>A0A084IN84_SALHC</name>
<evidence type="ECO:0008006" key="3">
    <source>
        <dbReference type="Google" id="ProtNLM"/>
    </source>
</evidence>
<evidence type="ECO:0000313" key="1">
    <source>
        <dbReference type="EMBL" id="KEZ78168.1"/>
    </source>
</evidence>
<dbReference type="InterPro" id="IPR038282">
    <property type="entry name" value="DUF2267_sf"/>
</dbReference>
<dbReference type="OrthoDB" id="20942at2"/>
<dbReference type="EMBL" id="APNK01000006">
    <property type="protein sequence ID" value="KEZ78168.1"/>
    <property type="molecule type" value="Genomic_DNA"/>
</dbReference>
<organism evidence="1 2">
    <name type="scientific">Salinisphaera hydrothermalis (strain C41B8)</name>
    <dbReference type="NCBI Taxonomy" id="1304275"/>
    <lineage>
        <taxon>Bacteria</taxon>
        <taxon>Pseudomonadati</taxon>
        <taxon>Pseudomonadota</taxon>
        <taxon>Gammaproteobacteria</taxon>
        <taxon>Salinisphaerales</taxon>
        <taxon>Salinisphaeraceae</taxon>
        <taxon>Salinisphaera</taxon>
    </lineage>
</organism>
<accession>A0A084IN84</accession>
<gene>
    <name evidence="1" type="ORF">C41B8_06272</name>
</gene>
<evidence type="ECO:0000313" key="2">
    <source>
        <dbReference type="Proteomes" id="UP000028302"/>
    </source>
</evidence>
<comment type="caution">
    <text evidence="1">The sequence shown here is derived from an EMBL/GenBank/DDBJ whole genome shotgun (WGS) entry which is preliminary data.</text>
</comment>
<dbReference type="RefSeq" id="WP_037335620.1">
    <property type="nucleotide sequence ID" value="NZ_APNK01000006.1"/>
</dbReference>
<protein>
    <recommendedName>
        <fullName evidence="3">DUF2267 domain-containing protein</fullName>
    </recommendedName>
</protein>
<dbReference type="InterPro" id="IPR018727">
    <property type="entry name" value="DUF2267"/>
</dbReference>
<keyword evidence="2" id="KW-1185">Reference proteome</keyword>
<dbReference type="eggNOG" id="COG5502">
    <property type="taxonomic scope" value="Bacteria"/>
</dbReference>
<reference evidence="1 2" key="1">
    <citation type="submission" date="2013-03" db="EMBL/GenBank/DDBJ databases">
        <title>Salinisphaera hydrothermalis C41B8 Genome Sequencing.</title>
        <authorList>
            <person name="Li C."/>
            <person name="Lai Q."/>
            <person name="Shao Z."/>
        </authorList>
    </citation>
    <scope>NUCLEOTIDE SEQUENCE [LARGE SCALE GENOMIC DNA]</scope>
    <source>
        <strain evidence="1 2">C41B8</strain>
    </source>
</reference>
<sequence length="142" mass="15898">MPELGLATIDTSVQETNRWLDALMSELGTHDKQYAFQTLRAVLTTLRDRLPLDQCARFGAQLPLLIRGLYYEGFVPADVPKKYRRADEWRQAIARAGTHIGAEQAGIASRAVFRVLDRELDAGLMNKIGESLPDDIHAVVLH</sequence>
<dbReference type="AlphaFoldDB" id="A0A084IN84"/>